<accession>G0TVE9</accession>
<gene>
    <name evidence="2" type="ORF">TVY486_0501240</name>
</gene>
<name>G0TVE9_TRYVY</name>
<evidence type="ECO:0000256" key="1">
    <source>
        <dbReference type="SAM" id="MobiDB-lite"/>
    </source>
</evidence>
<protein>
    <submittedName>
        <fullName evidence="2">Uncharacterized protein</fullName>
    </submittedName>
</protein>
<evidence type="ECO:0000313" key="2">
    <source>
        <dbReference type="EMBL" id="CCC47915.1"/>
    </source>
</evidence>
<dbReference type="VEuPathDB" id="TriTrypDB:TvY486_0501240"/>
<sequence length="112" mass="12841">MFVPTRWLELVTSDFTVTGLVFHVRGSPTCFFLVAPSCISCGAYRVPFFFSFRCPVCIASLRFGFIAGLRPWAQDQRVLDTRSCRFNNNNDRRGSKKIKEKKKARQGKARRA</sequence>
<feature type="region of interest" description="Disordered" evidence="1">
    <location>
        <begin position="86"/>
        <end position="112"/>
    </location>
</feature>
<proteinExistence type="predicted"/>
<dbReference type="EMBL" id="HE573021">
    <property type="protein sequence ID" value="CCC47915.1"/>
    <property type="molecule type" value="Genomic_DNA"/>
</dbReference>
<reference evidence="2" key="1">
    <citation type="journal article" date="2012" name="Proc. Natl. Acad. Sci. U.S.A.">
        <title>Antigenic diversity is generated by distinct evolutionary mechanisms in African trypanosome species.</title>
        <authorList>
            <person name="Jackson A.P."/>
            <person name="Berry A."/>
            <person name="Aslett M."/>
            <person name="Allison H.C."/>
            <person name="Burton P."/>
            <person name="Vavrova-Anderson J."/>
            <person name="Brown R."/>
            <person name="Browne H."/>
            <person name="Corton N."/>
            <person name="Hauser H."/>
            <person name="Gamble J."/>
            <person name="Gilderthorp R."/>
            <person name="Marcello L."/>
            <person name="McQuillan J."/>
            <person name="Otto T.D."/>
            <person name="Quail M.A."/>
            <person name="Sanders M.J."/>
            <person name="van Tonder A."/>
            <person name="Ginger M.L."/>
            <person name="Field M.C."/>
            <person name="Barry J.D."/>
            <person name="Hertz-Fowler C."/>
            <person name="Berriman M."/>
        </authorList>
    </citation>
    <scope>NUCLEOTIDE SEQUENCE</scope>
    <source>
        <strain evidence="2">Y486</strain>
    </source>
</reference>
<organism evidence="2">
    <name type="scientific">Trypanosoma vivax (strain Y486)</name>
    <dbReference type="NCBI Taxonomy" id="1055687"/>
    <lineage>
        <taxon>Eukaryota</taxon>
        <taxon>Discoba</taxon>
        <taxon>Euglenozoa</taxon>
        <taxon>Kinetoplastea</taxon>
        <taxon>Metakinetoplastina</taxon>
        <taxon>Trypanosomatida</taxon>
        <taxon>Trypanosomatidae</taxon>
        <taxon>Trypanosoma</taxon>
        <taxon>Duttonella</taxon>
    </lineage>
</organism>
<feature type="compositionally biased region" description="Basic residues" evidence="1">
    <location>
        <begin position="94"/>
        <end position="112"/>
    </location>
</feature>
<dbReference type="AlphaFoldDB" id="G0TVE9"/>